<name>A0ABY6I2J5_STRPE</name>
<feature type="region of interest" description="Disordered" evidence="1">
    <location>
        <begin position="31"/>
        <end position="66"/>
    </location>
</feature>
<evidence type="ECO:0000313" key="3">
    <source>
        <dbReference type="Proteomes" id="UP001163878"/>
    </source>
</evidence>
<evidence type="ECO:0000313" key="2">
    <source>
        <dbReference type="EMBL" id="UYQ60092.1"/>
    </source>
</evidence>
<dbReference type="RefSeq" id="WP_264241239.1">
    <property type="nucleotide sequence ID" value="NZ_CP107567.1"/>
</dbReference>
<keyword evidence="3" id="KW-1185">Reference proteome</keyword>
<accession>A0ABY6I2J5</accession>
<dbReference type="Proteomes" id="UP001163878">
    <property type="component" value="Chromosome"/>
</dbReference>
<reference evidence="2" key="1">
    <citation type="submission" date="2022-10" db="EMBL/GenBank/DDBJ databases">
        <title>Cytochrome P450 Catalyzes Benzene Ring Formation in the Biosynthesis of Trialkyl-Substituted Aromatic Polyketides.</title>
        <authorList>
            <person name="Zhao E."/>
            <person name="Ge H."/>
        </authorList>
    </citation>
    <scope>NUCLEOTIDE SEQUENCE</scope>
    <source>
        <strain evidence="2">NA0869</strain>
    </source>
</reference>
<organism evidence="2 3">
    <name type="scientific">Streptomyces peucetius</name>
    <dbReference type="NCBI Taxonomy" id="1950"/>
    <lineage>
        <taxon>Bacteria</taxon>
        <taxon>Bacillati</taxon>
        <taxon>Actinomycetota</taxon>
        <taxon>Actinomycetes</taxon>
        <taxon>Kitasatosporales</taxon>
        <taxon>Streptomycetaceae</taxon>
        <taxon>Streptomyces</taxon>
    </lineage>
</organism>
<dbReference type="EMBL" id="CP107567">
    <property type="protein sequence ID" value="UYQ60092.1"/>
    <property type="molecule type" value="Genomic_DNA"/>
</dbReference>
<proteinExistence type="predicted"/>
<sequence length="66" mass="6828">MEMWLVIGGFAAVVVLYGAVQWAIDVRRERDHGSYSHWKNPVDPADNAGGASGQQASIGGGGGGEA</sequence>
<protein>
    <submittedName>
        <fullName evidence="2">Uncharacterized protein</fullName>
    </submittedName>
</protein>
<gene>
    <name evidence="2" type="ORF">OGH68_00375</name>
</gene>
<evidence type="ECO:0000256" key="1">
    <source>
        <dbReference type="SAM" id="MobiDB-lite"/>
    </source>
</evidence>